<dbReference type="InterPro" id="IPR003691">
    <property type="entry name" value="FluC"/>
</dbReference>
<accession>A0A6A6A5C8</accession>
<evidence type="ECO:0000256" key="7">
    <source>
        <dbReference type="ARBA" id="ARBA00035120"/>
    </source>
</evidence>
<feature type="transmembrane region" description="Helical" evidence="10">
    <location>
        <begin position="218"/>
        <end position="239"/>
    </location>
</feature>
<dbReference type="RefSeq" id="XP_033520775.1">
    <property type="nucleotide sequence ID" value="XM_033673030.1"/>
</dbReference>
<evidence type="ECO:0000256" key="6">
    <source>
        <dbReference type="ARBA" id="ARBA00023136"/>
    </source>
</evidence>
<comment type="catalytic activity">
    <reaction evidence="8">
        <text>fluoride(in) = fluoride(out)</text>
        <dbReference type="Rhea" id="RHEA:76159"/>
        <dbReference type="ChEBI" id="CHEBI:17051"/>
    </reaction>
    <physiologicalReaction direction="left-to-right" evidence="8">
        <dbReference type="Rhea" id="RHEA:76160"/>
    </physiologicalReaction>
</comment>
<comment type="function">
    <text evidence="1">Fluoride channel required for the rapid expulsion of cytoplasmic fluoride.</text>
</comment>
<comment type="similarity">
    <text evidence="7">Belongs to the fluoride channel Fluc/FEX (TC 1.A.43) family.</text>
</comment>
<evidence type="ECO:0000256" key="8">
    <source>
        <dbReference type="ARBA" id="ARBA00035585"/>
    </source>
</evidence>
<evidence type="ECO:0000313" key="12">
    <source>
        <dbReference type="Proteomes" id="UP000799771"/>
    </source>
</evidence>
<feature type="transmembrane region" description="Helical" evidence="10">
    <location>
        <begin position="350"/>
        <end position="371"/>
    </location>
</feature>
<dbReference type="PANTHER" id="PTHR28259:SF1">
    <property type="entry name" value="FLUORIDE EXPORT PROTEIN 1-RELATED"/>
    <property type="match status" value="1"/>
</dbReference>
<feature type="transmembrane region" description="Helical" evidence="10">
    <location>
        <begin position="149"/>
        <end position="167"/>
    </location>
</feature>
<keyword evidence="5 10" id="KW-1133">Transmembrane helix</keyword>
<reference evidence="11" key="1">
    <citation type="journal article" date="2020" name="Stud. Mycol.">
        <title>101 Dothideomycetes genomes: a test case for predicting lifestyles and emergence of pathogens.</title>
        <authorList>
            <person name="Haridas S."/>
            <person name="Albert R."/>
            <person name="Binder M."/>
            <person name="Bloem J."/>
            <person name="Labutti K."/>
            <person name="Salamov A."/>
            <person name="Andreopoulos B."/>
            <person name="Baker S."/>
            <person name="Barry K."/>
            <person name="Bills G."/>
            <person name="Bluhm B."/>
            <person name="Cannon C."/>
            <person name="Castanera R."/>
            <person name="Culley D."/>
            <person name="Daum C."/>
            <person name="Ezra D."/>
            <person name="Gonzalez J."/>
            <person name="Henrissat B."/>
            <person name="Kuo A."/>
            <person name="Liang C."/>
            <person name="Lipzen A."/>
            <person name="Lutzoni F."/>
            <person name="Magnuson J."/>
            <person name="Mondo S."/>
            <person name="Nolan M."/>
            <person name="Ohm R."/>
            <person name="Pangilinan J."/>
            <person name="Park H.-J."/>
            <person name="Ramirez L."/>
            <person name="Alfaro M."/>
            <person name="Sun H."/>
            <person name="Tritt A."/>
            <person name="Yoshinaga Y."/>
            <person name="Zwiers L.-H."/>
            <person name="Turgeon B."/>
            <person name="Goodwin S."/>
            <person name="Spatafora J."/>
            <person name="Crous P."/>
            <person name="Grigoriev I."/>
        </authorList>
    </citation>
    <scope>NUCLEOTIDE SEQUENCE</scope>
    <source>
        <strain evidence="11">CBS 119687</strain>
    </source>
</reference>
<proteinExistence type="inferred from homology"/>
<evidence type="ECO:0008006" key="13">
    <source>
        <dbReference type="Google" id="ProtNLM"/>
    </source>
</evidence>
<evidence type="ECO:0000256" key="9">
    <source>
        <dbReference type="SAM" id="MobiDB-lite"/>
    </source>
</evidence>
<keyword evidence="6 10" id="KW-0472">Membrane</keyword>
<dbReference type="GO" id="GO:0005886">
    <property type="term" value="C:plasma membrane"/>
    <property type="evidence" value="ECO:0007669"/>
    <property type="project" value="UniProtKB-SubCell"/>
</dbReference>
<keyword evidence="4 10" id="KW-0812">Transmembrane</keyword>
<name>A0A6A6A5C8_9PLEO</name>
<keyword evidence="3" id="KW-1003">Cell membrane</keyword>
<dbReference type="OrthoDB" id="409792at2759"/>
<gene>
    <name evidence="11" type="ORF">P153DRAFT_433545</name>
</gene>
<evidence type="ECO:0000256" key="4">
    <source>
        <dbReference type="ARBA" id="ARBA00022692"/>
    </source>
</evidence>
<dbReference type="EMBL" id="ML977513">
    <property type="protein sequence ID" value="KAF2126383.1"/>
    <property type="molecule type" value="Genomic_DNA"/>
</dbReference>
<evidence type="ECO:0000313" key="11">
    <source>
        <dbReference type="EMBL" id="KAF2126383.1"/>
    </source>
</evidence>
<feature type="transmembrane region" description="Helical" evidence="10">
    <location>
        <begin position="322"/>
        <end position="344"/>
    </location>
</feature>
<dbReference type="Proteomes" id="UP000799771">
    <property type="component" value="Unassembled WGS sequence"/>
</dbReference>
<evidence type="ECO:0000256" key="2">
    <source>
        <dbReference type="ARBA" id="ARBA00004651"/>
    </source>
</evidence>
<comment type="subcellular location">
    <subcellularLocation>
        <location evidence="2">Cell membrane</location>
        <topology evidence="2">Multi-pass membrane protein</topology>
    </subcellularLocation>
</comment>
<feature type="compositionally biased region" description="Polar residues" evidence="9">
    <location>
        <begin position="46"/>
        <end position="68"/>
    </location>
</feature>
<dbReference type="GO" id="GO:1903425">
    <property type="term" value="F:fluoride transmembrane transporter activity"/>
    <property type="evidence" value="ECO:0007669"/>
    <property type="project" value="TreeGrafter"/>
</dbReference>
<sequence>MAGTREKNHHPPSRSDSDDSNLELPISLRADSDTLPSPGPISPPSQQVTNNAKRKSTSQTPDSLSRNGSRAGGNLEDITALPNMAAADANTIHHADDYVRSRPTPRAQKLSRIATEFYTASYLIFFSIWGTLARLGLQALTFYPGAPVVFSELWANVAGVLIIGFLVEDVRLLREEWGSRLSPTPSQLESPDALPDIGKDETPNQHSKAGHAKAKKTIPLYIGLATGFCGSFTSFSSFIRDVFLALSNDLKSPINHPYPAGTSIPAVTTTVPRNGGYSFLAILATIIITLATCYTAFTIGAHLANLLDPITPTLPFRLTRRILDPTIALLAWVLWLAAILMAIFPPEPAWRSQALFACVFAPLGCLARHYASQRFNPLLTSFPLGTFAVNMLGTAILAMAYDLQRVSLGGGAGVAGGSVVGCQVLQGVEDGFCGALTTVSTWMAEIHSLRRRHAYVYAALELAKSNGCVGLLIRGIGAIYPGS</sequence>
<dbReference type="PANTHER" id="PTHR28259">
    <property type="entry name" value="FLUORIDE EXPORT PROTEIN 1-RELATED"/>
    <property type="match status" value="1"/>
</dbReference>
<evidence type="ECO:0000256" key="3">
    <source>
        <dbReference type="ARBA" id="ARBA00022475"/>
    </source>
</evidence>
<evidence type="ECO:0000256" key="1">
    <source>
        <dbReference type="ARBA" id="ARBA00002598"/>
    </source>
</evidence>
<dbReference type="GeneID" id="54413462"/>
<organism evidence="11 12">
    <name type="scientific">Dothidotthia symphoricarpi CBS 119687</name>
    <dbReference type="NCBI Taxonomy" id="1392245"/>
    <lineage>
        <taxon>Eukaryota</taxon>
        <taxon>Fungi</taxon>
        <taxon>Dikarya</taxon>
        <taxon>Ascomycota</taxon>
        <taxon>Pezizomycotina</taxon>
        <taxon>Dothideomycetes</taxon>
        <taxon>Pleosporomycetidae</taxon>
        <taxon>Pleosporales</taxon>
        <taxon>Dothidotthiaceae</taxon>
        <taxon>Dothidotthia</taxon>
    </lineage>
</organism>
<feature type="region of interest" description="Disordered" evidence="9">
    <location>
        <begin position="181"/>
        <end position="211"/>
    </location>
</feature>
<feature type="region of interest" description="Disordered" evidence="9">
    <location>
        <begin position="1"/>
        <end position="75"/>
    </location>
</feature>
<feature type="transmembrane region" description="Helical" evidence="10">
    <location>
        <begin position="277"/>
        <end position="301"/>
    </location>
</feature>
<protein>
    <recommendedName>
        <fullName evidence="13">Chromosome condensation protein-like protein</fullName>
    </recommendedName>
</protein>
<dbReference type="AlphaFoldDB" id="A0A6A6A5C8"/>
<feature type="transmembrane region" description="Helical" evidence="10">
    <location>
        <begin position="378"/>
        <end position="401"/>
    </location>
</feature>
<evidence type="ECO:0000256" key="5">
    <source>
        <dbReference type="ARBA" id="ARBA00022989"/>
    </source>
</evidence>
<dbReference type="Pfam" id="PF02537">
    <property type="entry name" value="CRCB"/>
    <property type="match status" value="2"/>
</dbReference>
<keyword evidence="12" id="KW-1185">Reference proteome</keyword>
<evidence type="ECO:0000256" key="10">
    <source>
        <dbReference type="SAM" id="Phobius"/>
    </source>
</evidence>
<feature type="transmembrane region" description="Helical" evidence="10">
    <location>
        <begin position="117"/>
        <end position="137"/>
    </location>
</feature>